<evidence type="ECO:0000313" key="2">
    <source>
        <dbReference type="Proteomes" id="UP001549313"/>
    </source>
</evidence>
<comment type="caution">
    <text evidence="1">The sequence shown here is derived from an EMBL/GenBank/DDBJ whole genome shotgun (WGS) entry which is preliminary data.</text>
</comment>
<proteinExistence type="predicted"/>
<evidence type="ECO:0008006" key="3">
    <source>
        <dbReference type="Google" id="ProtNLM"/>
    </source>
</evidence>
<accession>A0ABV2RFD1</accession>
<dbReference type="EMBL" id="JBEPTF010000006">
    <property type="protein sequence ID" value="MET4685297.1"/>
    <property type="molecule type" value="Genomic_DNA"/>
</dbReference>
<keyword evidence="2" id="KW-1185">Reference proteome</keyword>
<name>A0ABV2RFD1_9CAUL</name>
<protein>
    <recommendedName>
        <fullName evidence="3">Transcriptional regulator</fullName>
    </recommendedName>
</protein>
<sequence>MNDLSALLRRPVERVSEPPFPLGMAMAHPATVEVIWLYERGKLEPRVMQVLIALNRRRGAPAQAFLL</sequence>
<gene>
    <name evidence="1" type="ORF">ABIE19_003248</name>
</gene>
<reference evidence="1 2" key="1">
    <citation type="submission" date="2024-06" db="EMBL/GenBank/DDBJ databases">
        <title>Sorghum-associated microbial communities from plants grown in Nebraska, USA.</title>
        <authorList>
            <person name="Schachtman D."/>
        </authorList>
    </citation>
    <scope>NUCLEOTIDE SEQUENCE [LARGE SCALE GENOMIC DNA]</scope>
    <source>
        <strain evidence="1 2">2814</strain>
    </source>
</reference>
<evidence type="ECO:0000313" key="1">
    <source>
        <dbReference type="EMBL" id="MET4685297.1"/>
    </source>
</evidence>
<dbReference type="Proteomes" id="UP001549313">
    <property type="component" value="Unassembled WGS sequence"/>
</dbReference>
<organism evidence="1 2">
    <name type="scientific">Brevundimonas faecalis</name>
    <dbReference type="NCBI Taxonomy" id="947378"/>
    <lineage>
        <taxon>Bacteria</taxon>
        <taxon>Pseudomonadati</taxon>
        <taxon>Pseudomonadota</taxon>
        <taxon>Alphaproteobacteria</taxon>
        <taxon>Caulobacterales</taxon>
        <taxon>Caulobacteraceae</taxon>
        <taxon>Brevundimonas</taxon>
    </lineage>
</organism>
<dbReference type="RefSeq" id="WP_354090263.1">
    <property type="nucleotide sequence ID" value="NZ_JBEPTF010000006.1"/>
</dbReference>